<evidence type="ECO:0000313" key="2">
    <source>
        <dbReference type="EMBL" id="PVY85379.1"/>
    </source>
</evidence>
<sequence length="65" mass="7533">MPIKLQQIILIVLGLALPLGLFWLSDRQQWPTWWTILAMVGIVIFVNLGFAVIAYQKYCQKEQSK</sequence>
<gene>
    <name evidence="2" type="ORF">C7384_102199</name>
</gene>
<keyword evidence="3" id="KW-1185">Reference proteome</keyword>
<keyword evidence="1" id="KW-0472">Membrane</keyword>
<dbReference type="Proteomes" id="UP000245433">
    <property type="component" value="Unassembled WGS sequence"/>
</dbReference>
<dbReference type="RefSeq" id="WP_089938047.1">
    <property type="nucleotide sequence ID" value="NZ_CAKOEX010000002.1"/>
</dbReference>
<feature type="transmembrane region" description="Helical" evidence="1">
    <location>
        <begin position="31"/>
        <end position="55"/>
    </location>
</feature>
<keyword evidence="1" id="KW-1133">Transmembrane helix</keyword>
<protein>
    <submittedName>
        <fullName evidence="2">Uncharacterized protein</fullName>
    </submittedName>
</protein>
<reference evidence="2 3" key="1">
    <citation type="submission" date="2018-04" db="EMBL/GenBank/DDBJ databases">
        <title>Genomic Encyclopedia of Type Strains, Phase IV (KMG-IV): sequencing the most valuable type-strain genomes for metagenomic binning, comparative biology and taxonomic classification.</title>
        <authorList>
            <person name="Goeker M."/>
        </authorList>
    </citation>
    <scope>NUCLEOTIDE SEQUENCE [LARGE SCALE GENOMIC DNA]</scope>
    <source>
        <strain evidence="2 3">DSM 28795</strain>
    </source>
</reference>
<keyword evidence="1" id="KW-0812">Transmembrane</keyword>
<proteinExistence type="predicted"/>
<feature type="transmembrane region" description="Helical" evidence="1">
    <location>
        <begin position="7"/>
        <end position="25"/>
    </location>
</feature>
<dbReference type="EMBL" id="QEKT01000002">
    <property type="protein sequence ID" value="PVY85379.1"/>
    <property type="molecule type" value="Genomic_DNA"/>
</dbReference>
<evidence type="ECO:0000313" key="3">
    <source>
        <dbReference type="Proteomes" id="UP000245433"/>
    </source>
</evidence>
<dbReference type="AlphaFoldDB" id="A0A2U1DCR7"/>
<comment type="caution">
    <text evidence="2">The sequence shown here is derived from an EMBL/GenBank/DDBJ whole genome shotgun (WGS) entry which is preliminary data.</text>
</comment>
<organism evidence="2 3">
    <name type="scientific">Convivina intestini</name>
    <dbReference type="NCBI Taxonomy" id="1505726"/>
    <lineage>
        <taxon>Bacteria</taxon>
        <taxon>Bacillati</taxon>
        <taxon>Bacillota</taxon>
        <taxon>Bacilli</taxon>
        <taxon>Lactobacillales</taxon>
        <taxon>Lactobacillaceae</taxon>
        <taxon>Convivina</taxon>
    </lineage>
</organism>
<evidence type="ECO:0000256" key="1">
    <source>
        <dbReference type="SAM" id="Phobius"/>
    </source>
</evidence>
<accession>A0A2U1DCR7</accession>
<name>A0A2U1DCR7_9LACO</name>